<evidence type="ECO:0000313" key="7">
    <source>
        <dbReference type="Proteomes" id="UP000293902"/>
    </source>
</evidence>
<gene>
    <name evidence="5" type="ORF">DO021_07605</name>
    <name evidence="4" type="ORF">EYB58_02830</name>
</gene>
<organism evidence="5 6">
    <name type="scientific">Desulfobacter hydrogenophilus</name>
    <dbReference type="NCBI Taxonomy" id="2291"/>
    <lineage>
        <taxon>Bacteria</taxon>
        <taxon>Pseudomonadati</taxon>
        <taxon>Thermodesulfobacteriota</taxon>
        <taxon>Desulfobacteria</taxon>
        <taxon>Desulfobacterales</taxon>
        <taxon>Desulfobacteraceae</taxon>
        <taxon>Desulfobacter</taxon>
    </lineage>
</organism>
<keyword evidence="1" id="KW-0472">Membrane</keyword>
<feature type="transmembrane region" description="Helical" evidence="1">
    <location>
        <begin position="311"/>
        <end position="335"/>
    </location>
</feature>
<keyword evidence="1" id="KW-1133">Transmembrane helix</keyword>
<evidence type="ECO:0000313" key="4">
    <source>
        <dbReference type="EMBL" id="QBH11950.1"/>
    </source>
</evidence>
<feature type="transmembrane region" description="Helical" evidence="1">
    <location>
        <begin position="473"/>
        <end position="492"/>
    </location>
</feature>
<feature type="transmembrane region" description="Helical" evidence="1">
    <location>
        <begin position="383"/>
        <end position="404"/>
    </location>
</feature>
<dbReference type="EMBL" id="QLNI01000012">
    <property type="protein sequence ID" value="RAM02690.1"/>
    <property type="molecule type" value="Genomic_DNA"/>
</dbReference>
<reference evidence="5 6" key="1">
    <citation type="submission" date="2018-06" db="EMBL/GenBank/DDBJ databases">
        <title>Complete Genome Sequence of Desulfobacter hydrogenophilus (DSM3380).</title>
        <authorList>
            <person name="Marietou A."/>
            <person name="Schreiber L."/>
            <person name="Marshall I."/>
            <person name="Jorgensen B."/>
        </authorList>
    </citation>
    <scope>NUCLEOTIDE SEQUENCE [LARGE SCALE GENOMIC DNA]</scope>
    <source>
        <strain evidence="5 6">DSM 3380</strain>
    </source>
</reference>
<evidence type="ECO:0000256" key="1">
    <source>
        <dbReference type="SAM" id="Phobius"/>
    </source>
</evidence>
<dbReference type="Proteomes" id="UP000248798">
    <property type="component" value="Unassembled WGS sequence"/>
</dbReference>
<feature type="transmembrane region" description="Helical" evidence="1">
    <location>
        <begin position="443"/>
        <end position="461"/>
    </location>
</feature>
<feature type="domain" description="Inactive transglutaminase fused to 7 transmembrane helices" evidence="2">
    <location>
        <begin position="23"/>
        <end position="182"/>
    </location>
</feature>
<evidence type="ECO:0000313" key="5">
    <source>
        <dbReference type="EMBL" id="RAM02690.1"/>
    </source>
</evidence>
<dbReference type="Proteomes" id="UP000293902">
    <property type="component" value="Chromosome"/>
</dbReference>
<keyword evidence="7" id="KW-1185">Reference proteome</keyword>
<sequence length="511" mass="57869">MKKIQLLILSGMLILLGSGIFIFKYHFLNFPLTPDKTSNLWDIEIRLSVDADNTSLKASLFLPGESENFTIISEQFLSGKYGLITTKKNNNRKAVWSIRKIKGKQDLYYRVLVQKTANKKPGQLKPGEISAPSFDEPYLSAANRLWNNIYEHSADLNTVIGNLFKHLNSPGIDENVALLLGKKPASTTQKIETAVKLLALAGIPAQLVHGFDLKKETLQVEMVSWLEVYYQKKWKSYNPDNSGGDIPESYIAWWRGSEPLYKIWGGKNRHTQITAQKNETEAIQNAIVQNKLTSPHFFKFSLLNLPIQNQIIYRVILLIPLGALLVVIFRNIIGIKTFGTFMPVLIALSFRETQLLWGIILFSLIIAIGLAIRFYLENLKLLVVPRLSAILIAVIIIIAGLNIFTYNMGLPLGLSVSLFPIVILAMAIERMSIVWDERGPGEALSQGLGTLFVSAVIYYVIKNQIVEHIMFFFPELLFILFGITLLLGRYSGFRLIELYRFKEFIRKTNNV</sequence>
<accession>A0A328FFR9</accession>
<name>A0A328FFR9_9BACT</name>
<protein>
    <recommendedName>
        <fullName evidence="8">7 transmembrane helices usually fused to an inactive transglutaminase domain-containing protein</fullName>
    </recommendedName>
</protein>
<dbReference type="AlphaFoldDB" id="A0A328FFR9"/>
<keyword evidence="1" id="KW-0812">Transmembrane</keyword>
<feature type="transmembrane region" description="Helical" evidence="1">
    <location>
        <begin position="410"/>
        <end position="431"/>
    </location>
</feature>
<dbReference type="OrthoDB" id="253840at2"/>
<dbReference type="Pfam" id="PF14402">
    <property type="entry name" value="7TM_transglut"/>
    <property type="match status" value="1"/>
</dbReference>
<dbReference type="RefSeq" id="WP_111955314.1">
    <property type="nucleotide sequence ID" value="NZ_CP036313.1"/>
</dbReference>
<evidence type="ECO:0000259" key="2">
    <source>
        <dbReference type="Pfam" id="PF14400"/>
    </source>
</evidence>
<dbReference type="EMBL" id="CP036313">
    <property type="protein sequence ID" value="QBH11950.1"/>
    <property type="molecule type" value="Genomic_DNA"/>
</dbReference>
<dbReference type="InterPro" id="IPR025838">
    <property type="entry name" value="Transglut_i_TM"/>
</dbReference>
<reference evidence="4 7" key="2">
    <citation type="submission" date="2019-02" db="EMBL/GenBank/DDBJ databases">
        <title>Complete genome sequence of Desulfobacter hydrogenophilus AcRS1.</title>
        <authorList>
            <person name="Marietou A."/>
            <person name="Lund M.B."/>
            <person name="Marshall I.P.G."/>
            <person name="Schreiber L."/>
            <person name="Jorgensen B."/>
        </authorList>
    </citation>
    <scope>NUCLEOTIDE SEQUENCE [LARGE SCALE GENOMIC DNA]</scope>
    <source>
        <strain evidence="4 7">AcRS1</strain>
    </source>
</reference>
<feature type="transmembrane region" description="Helical" evidence="1">
    <location>
        <begin position="355"/>
        <end position="376"/>
    </location>
</feature>
<dbReference type="InterPro" id="IPR025840">
    <property type="entry name" value="7TM_transglut"/>
</dbReference>
<dbReference type="Pfam" id="PF14400">
    <property type="entry name" value="Transglut_i_TM"/>
    <property type="match status" value="1"/>
</dbReference>
<evidence type="ECO:0000259" key="3">
    <source>
        <dbReference type="Pfam" id="PF14402"/>
    </source>
</evidence>
<proteinExistence type="predicted"/>
<evidence type="ECO:0008006" key="8">
    <source>
        <dbReference type="Google" id="ProtNLM"/>
    </source>
</evidence>
<feature type="transmembrane region" description="Helical" evidence="1">
    <location>
        <begin position="6"/>
        <end position="27"/>
    </location>
</feature>
<feature type="domain" description="7 transmembrane helices usually fused to an inactive transglutaminase" evidence="3">
    <location>
        <begin position="259"/>
        <end position="504"/>
    </location>
</feature>
<evidence type="ECO:0000313" key="6">
    <source>
        <dbReference type="Proteomes" id="UP000248798"/>
    </source>
</evidence>